<dbReference type="EMBL" id="JBANAX010000510">
    <property type="protein sequence ID" value="KAL1205877.1"/>
    <property type="molecule type" value="Genomic_DNA"/>
</dbReference>
<gene>
    <name evidence="3" type="ORF">V5N11_017960</name>
</gene>
<feature type="chain" id="PRO_5044818149" evidence="2">
    <location>
        <begin position="28"/>
        <end position="96"/>
    </location>
</feature>
<keyword evidence="4" id="KW-1185">Reference proteome</keyword>
<organism evidence="3 4">
    <name type="scientific">Cardamine amara subsp. amara</name>
    <dbReference type="NCBI Taxonomy" id="228776"/>
    <lineage>
        <taxon>Eukaryota</taxon>
        <taxon>Viridiplantae</taxon>
        <taxon>Streptophyta</taxon>
        <taxon>Embryophyta</taxon>
        <taxon>Tracheophyta</taxon>
        <taxon>Spermatophyta</taxon>
        <taxon>Magnoliopsida</taxon>
        <taxon>eudicotyledons</taxon>
        <taxon>Gunneridae</taxon>
        <taxon>Pentapetalae</taxon>
        <taxon>rosids</taxon>
        <taxon>malvids</taxon>
        <taxon>Brassicales</taxon>
        <taxon>Brassicaceae</taxon>
        <taxon>Cardamineae</taxon>
        <taxon>Cardamine</taxon>
    </lineage>
</organism>
<keyword evidence="2" id="KW-0732">Signal</keyword>
<name>A0ABD1AGH5_CARAN</name>
<accession>A0ABD1AGH5</accession>
<evidence type="ECO:0000256" key="1">
    <source>
        <dbReference type="SAM" id="MobiDB-lite"/>
    </source>
</evidence>
<evidence type="ECO:0000256" key="2">
    <source>
        <dbReference type="SAM" id="SignalP"/>
    </source>
</evidence>
<dbReference type="AlphaFoldDB" id="A0ABD1AGH5"/>
<reference evidence="3 4" key="1">
    <citation type="submission" date="2024-04" db="EMBL/GenBank/DDBJ databases">
        <title>Genome assembly C_amara_ONT_v2.</title>
        <authorList>
            <person name="Yant L."/>
            <person name="Moore C."/>
            <person name="Slenker M."/>
        </authorList>
    </citation>
    <scope>NUCLEOTIDE SEQUENCE [LARGE SCALE GENOMIC DNA]</scope>
    <source>
        <tissue evidence="3">Leaf</tissue>
    </source>
</reference>
<evidence type="ECO:0000313" key="4">
    <source>
        <dbReference type="Proteomes" id="UP001558713"/>
    </source>
</evidence>
<sequence>MRKSVVKLTTLVLGFLLLISLLDGLRGGSENGDLLTGRKLKALKLIGKKSVENPSLKDSMVTDLEREVDHLMKHEYPSPVKPRKRTPVHNGVPNRH</sequence>
<dbReference type="Proteomes" id="UP001558713">
    <property type="component" value="Unassembled WGS sequence"/>
</dbReference>
<evidence type="ECO:0000313" key="3">
    <source>
        <dbReference type="EMBL" id="KAL1205877.1"/>
    </source>
</evidence>
<proteinExistence type="predicted"/>
<feature type="region of interest" description="Disordered" evidence="1">
    <location>
        <begin position="74"/>
        <end position="96"/>
    </location>
</feature>
<comment type="caution">
    <text evidence="3">The sequence shown here is derived from an EMBL/GenBank/DDBJ whole genome shotgun (WGS) entry which is preliminary data.</text>
</comment>
<feature type="signal peptide" evidence="2">
    <location>
        <begin position="1"/>
        <end position="27"/>
    </location>
</feature>
<protein>
    <submittedName>
        <fullName evidence="3">Protein GOLVEN 9</fullName>
    </submittedName>
</protein>